<gene>
    <name evidence="2" type="ORF">AN477_18700</name>
</gene>
<accession>A0A0N8PNS3</accession>
<dbReference type="InterPro" id="IPR002575">
    <property type="entry name" value="Aminoglycoside_PTrfase"/>
</dbReference>
<dbReference type="Proteomes" id="UP000050482">
    <property type="component" value="Unassembled WGS sequence"/>
</dbReference>
<dbReference type="AlphaFoldDB" id="A0A0N8PNS3"/>
<evidence type="ECO:0000313" key="3">
    <source>
        <dbReference type="Proteomes" id="UP000050482"/>
    </source>
</evidence>
<name>A0A0N8PNS3_9BACL</name>
<comment type="caution">
    <text evidence="2">The sequence shown here is derived from an EMBL/GenBank/DDBJ whole genome shotgun (WGS) entry which is preliminary data.</text>
</comment>
<evidence type="ECO:0000313" key="2">
    <source>
        <dbReference type="EMBL" id="KPV42325.1"/>
    </source>
</evidence>
<reference evidence="2 3" key="1">
    <citation type="submission" date="2015-09" db="EMBL/GenBank/DDBJ databases">
        <title>Draft genome sequence of Alicyclobacillus ferrooxydans DSM 22381.</title>
        <authorList>
            <person name="Hemp J."/>
        </authorList>
    </citation>
    <scope>NUCLEOTIDE SEQUENCE [LARGE SCALE GENOMIC DNA]</scope>
    <source>
        <strain evidence="2 3">TC-34</strain>
    </source>
</reference>
<sequence>MNHWRGTADAVSMKFMKVERMEGLEMNETTQPTKVAKVLRTLFSDLEMPYISLLGEGWDSVAYLVNESIVVRVPKRSAVGRQMAREVRILGAIRPYVSARIPLIEWFGQSQEDFAVSAIGYRKLSGTPLWAIPPGPTRDGVLRQVGQFLRDLHAIPISGLNKVHVKWFRWTGYNV</sequence>
<dbReference type="Gene3D" id="3.30.200.20">
    <property type="entry name" value="Phosphorylase Kinase, domain 1"/>
    <property type="match status" value="1"/>
</dbReference>
<dbReference type="SUPFAM" id="SSF56112">
    <property type="entry name" value="Protein kinase-like (PK-like)"/>
    <property type="match status" value="1"/>
</dbReference>
<feature type="domain" description="Aminoglycoside phosphotransferase" evidence="1">
    <location>
        <begin position="52"/>
        <end position="157"/>
    </location>
</feature>
<dbReference type="EMBL" id="LJCO01000079">
    <property type="protein sequence ID" value="KPV42325.1"/>
    <property type="molecule type" value="Genomic_DNA"/>
</dbReference>
<dbReference type="Pfam" id="PF01636">
    <property type="entry name" value="APH"/>
    <property type="match status" value="1"/>
</dbReference>
<dbReference type="InterPro" id="IPR011009">
    <property type="entry name" value="Kinase-like_dom_sf"/>
</dbReference>
<dbReference type="RefSeq" id="WP_054970695.1">
    <property type="nucleotide sequence ID" value="NZ_LJCO01000079.1"/>
</dbReference>
<dbReference type="PATRIC" id="fig|471514.4.peg.4669"/>
<protein>
    <recommendedName>
        <fullName evidence="1">Aminoglycoside phosphotransferase domain-containing protein</fullName>
    </recommendedName>
</protein>
<dbReference type="STRING" id="471514.AN477_18700"/>
<organism evidence="2 3">
    <name type="scientific">Alicyclobacillus ferrooxydans</name>
    <dbReference type="NCBI Taxonomy" id="471514"/>
    <lineage>
        <taxon>Bacteria</taxon>
        <taxon>Bacillati</taxon>
        <taxon>Bacillota</taxon>
        <taxon>Bacilli</taxon>
        <taxon>Bacillales</taxon>
        <taxon>Alicyclobacillaceae</taxon>
        <taxon>Alicyclobacillus</taxon>
    </lineage>
</organism>
<evidence type="ECO:0000259" key="1">
    <source>
        <dbReference type="Pfam" id="PF01636"/>
    </source>
</evidence>
<proteinExistence type="predicted"/>
<keyword evidence="3" id="KW-1185">Reference proteome</keyword>